<protein>
    <submittedName>
        <fullName evidence="1">Uncharacterized protein</fullName>
    </submittedName>
</protein>
<accession>A0A9D2DXP5</accession>
<name>A0A9D2DXP5_9FIRM</name>
<dbReference type="AlphaFoldDB" id="A0A9D2DXP5"/>
<evidence type="ECO:0000313" key="2">
    <source>
        <dbReference type="Proteomes" id="UP000824044"/>
    </source>
</evidence>
<comment type="caution">
    <text evidence="1">The sequence shown here is derived from an EMBL/GenBank/DDBJ whole genome shotgun (WGS) entry which is preliminary data.</text>
</comment>
<dbReference type="Proteomes" id="UP000824044">
    <property type="component" value="Unassembled WGS sequence"/>
</dbReference>
<organism evidence="1 2">
    <name type="scientific">Candidatus Gallimonas intestinigallinarum</name>
    <dbReference type="NCBI Taxonomy" id="2838604"/>
    <lineage>
        <taxon>Bacteria</taxon>
        <taxon>Bacillati</taxon>
        <taxon>Bacillota</taxon>
        <taxon>Clostridia</taxon>
        <taxon>Candidatus Gallimonas</taxon>
    </lineage>
</organism>
<gene>
    <name evidence="1" type="ORF">H9812_05670</name>
</gene>
<dbReference type="EMBL" id="DXBS01000109">
    <property type="protein sequence ID" value="HIZ24939.1"/>
    <property type="molecule type" value="Genomic_DNA"/>
</dbReference>
<evidence type="ECO:0000313" key="1">
    <source>
        <dbReference type="EMBL" id="HIZ24939.1"/>
    </source>
</evidence>
<sequence>MEVQIKMTEEELREYLHFRETKQLEHGEAEAAIQELNDLSLTVMGALGKTADGDKVRILDEAAAMKALETAKSIFLR</sequence>
<reference evidence="1" key="1">
    <citation type="journal article" date="2021" name="PeerJ">
        <title>Extensive microbial diversity within the chicken gut microbiome revealed by metagenomics and culture.</title>
        <authorList>
            <person name="Gilroy R."/>
            <person name="Ravi A."/>
            <person name="Getino M."/>
            <person name="Pursley I."/>
            <person name="Horton D.L."/>
            <person name="Alikhan N.F."/>
            <person name="Baker D."/>
            <person name="Gharbi K."/>
            <person name="Hall N."/>
            <person name="Watson M."/>
            <person name="Adriaenssens E.M."/>
            <person name="Foster-Nyarko E."/>
            <person name="Jarju S."/>
            <person name="Secka A."/>
            <person name="Antonio M."/>
            <person name="Oren A."/>
            <person name="Chaudhuri R.R."/>
            <person name="La Ragione R."/>
            <person name="Hildebrand F."/>
            <person name="Pallen M.J."/>
        </authorList>
    </citation>
    <scope>NUCLEOTIDE SEQUENCE</scope>
    <source>
        <strain evidence="1">CHK33-5263</strain>
    </source>
</reference>
<proteinExistence type="predicted"/>
<reference evidence="1" key="2">
    <citation type="submission" date="2021-04" db="EMBL/GenBank/DDBJ databases">
        <authorList>
            <person name="Gilroy R."/>
        </authorList>
    </citation>
    <scope>NUCLEOTIDE SEQUENCE</scope>
    <source>
        <strain evidence="1">CHK33-5263</strain>
    </source>
</reference>